<dbReference type="AlphaFoldDB" id="A0A9J6ALP3"/>
<name>A0A9J6ALP3_SOLCO</name>
<dbReference type="Pfam" id="PF13839">
    <property type="entry name" value="PC-Esterase"/>
    <property type="match status" value="1"/>
</dbReference>
<comment type="caution">
    <text evidence="4">The sequence shown here is derived from an EMBL/GenBank/DDBJ whole genome shotgun (WGS) entry which is preliminary data.</text>
</comment>
<dbReference type="Proteomes" id="UP000824120">
    <property type="component" value="Chromosome 2"/>
</dbReference>
<evidence type="ECO:0000256" key="2">
    <source>
        <dbReference type="SAM" id="Phobius"/>
    </source>
</evidence>
<feature type="transmembrane region" description="Helical" evidence="2">
    <location>
        <begin position="51"/>
        <end position="69"/>
    </location>
</feature>
<reference evidence="4 5" key="1">
    <citation type="submission" date="2020-09" db="EMBL/GenBank/DDBJ databases">
        <title>De no assembly of potato wild relative species, Solanum commersonii.</title>
        <authorList>
            <person name="Cho K."/>
        </authorList>
    </citation>
    <scope>NUCLEOTIDE SEQUENCE [LARGE SCALE GENOMIC DNA]</scope>
    <source>
        <strain evidence="4">LZ3.2</strain>
        <tissue evidence="4">Leaf</tissue>
    </source>
</reference>
<sequence>MSRRPARRFADTGSIPFVGSFHPKSRPSPLLSLGLVVVEEVQQMLLVDLKMFGIGLYIVFVSLTILLGGTSCTAELHRALPVLKKAYGDNMRKVLHVGPDTCSVISKLLKEEDTEAWGIEPYDLDETDSNCKALVHKGIVRVADIKFPLPYRSKSFSLVIVSDAVDYLSPRYLNKTIPELARVAADGLVILSGYPGQQKVKGAELSKFGRPAKLRSSSWWIRFFIQTSLEENEPVTKKFEQAAAKRSYKPACQDNGFTIRISTPRAMITVVRRSIKDGVALAVKKQMRLTLLSGVGNPINVIYLNSILSLSFTASETPISEAVSGFKDNGELNIYQIFEKDSKGAVNLVQPLDLMDVKQCRVCWGLLKQKHRASGDVKKWRPAGADRGFTFLKYNLTISYHRTNLLARYGRFCHVIRQIVRLGNTAVFCHADQNLEPSFRHLLFLVTVTVLLLLISITICHVHLVTLFFPRRDRVEVKLSTSFSQNYTEEVKIGDGNKFQVFLVIQDSQGSLGSNLSISTRYRWSANASGGVLESLGYKEGYRVDVDVPEGTWAEAPSFHNILIFNTGHCVASLALTKWYTNSLLMGLTLVIFFTHVDGISSNHFVRICKKEPKLGLFILFFYCLWILKIYQWERKAHCNDVLKAMGDGKKRLTKDKVEGKKTRSSLRGMVLCCSSSLIAVFTVLVSFNCVDILLMIHNRSTVSKLEVVYYNVFIELLMPSQGISNKVFLNKMFMAQGGGFYLSSGLRWWAPSKFDPVKSPMLFFEKGYPVVPPLSPDRGLDMVLKHMISYVDKRMRPGTTVFMRTQSPRHFEGGDWDRGGSCQRSQPLSPQEVEELFSLKNNGTNVEVRLVNQHLYRAFEGTKFHILDISRMSEFRADAHPSTAGGKKHDDCMHWCLPGLTDIWNDLFVAYLSNVEDRT</sequence>
<dbReference type="EMBL" id="JACXVP010000002">
    <property type="protein sequence ID" value="KAG5625313.1"/>
    <property type="molecule type" value="Genomic_DNA"/>
</dbReference>
<dbReference type="PANTHER" id="PTHR34208">
    <property type="entry name" value="S-ADENOSYL-L-METHIONINE-DEPENDENT METHYLTRANSFERASE-RELATED"/>
    <property type="match status" value="1"/>
</dbReference>
<dbReference type="PANTHER" id="PTHR34208:SF5">
    <property type="entry name" value="OS01G0144000 PROTEIN"/>
    <property type="match status" value="1"/>
</dbReference>
<feature type="transmembrane region" description="Helical" evidence="2">
    <location>
        <begin position="615"/>
        <end position="631"/>
    </location>
</feature>
<protein>
    <recommendedName>
        <fullName evidence="3">Trichome birefringence-like C-terminal domain-containing protein</fullName>
    </recommendedName>
</protein>
<evidence type="ECO:0000313" key="5">
    <source>
        <dbReference type="Proteomes" id="UP000824120"/>
    </source>
</evidence>
<dbReference type="InterPro" id="IPR026057">
    <property type="entry name" value="TBL_C"/>
</dbReference>
<dbReference type="OrthoDB" id="630188at2759"/>
<feature type="transmembrane region" description="Helical" evidence="2">
    <location>
        <begin position="671"/>
        <end position="697"/>
    </location>
</feature>
<dbReference type="GO" id="GO:0008168">
    <property type="term" value="F:methyltransferase activity"/>
    <property type="evidence" value="ECO:0007669"/>
    <property type="project" value="InterPro"/>
</dbReference>
<dbReference type="GO" id="GO:0045488">
    <property type="term" value="P:pectin metabolic process"/>
    <property type="evidence" value="ECO:0007669"/>
    <property type="project" value="InterPro"/>
</dbReference>
<feature type="domain" description="Trichome birefringence-like C-terminal" evidence="3">
    <location>
        <begin position="747"/>
        <end position="911"/>
    </location>
</feature>
<comment type="similarity">
    <text evidence="1">Belongs to the PC-esterase family. TBL subfamily.</text>
</comment>
<keyword evidence="2" id="KW-1133">Transmembrane helix</keyword>
<dbReference type="InterPro" id="IPR044689">
    <property type="entry name" value="CGR2/3"/>
</dbReference>
<gene>
    <name evidence="4" type="ORF">H5410_010531</name>
</gene>
<evidence type="ECO:0000256" key="1">
    <source>
        <dbReference type="ARBA" id="ARBA00007727"/>
    </source>
</evidence>
<keyword evidence="5" id="KW-1185">Reference proteome</keyword>
<proteinExistence type="inferred from homology"/>
<keyword evidence="2" id="KW-0472">Membrane</keyword>
<evidence type="ECO:0000259" key="3">
    <source>
        <dbReference type="Pfam" id="PF13839"/>
    </source>
</evidence>
<accession>A0A9J6ALP3</accession>
<evidence type="ECO:0000313" key="4">
    <source>
        <dbReference type="EMBL" id="KAG5625313.1"/>
    </source>
</evidence>
<organism evidence="4 5">
    <name type="scientific">Solanum commersonii</name>
    <name type="common">Commerson's wild potato</name>
    <name type="synonym">Commerson's nightshade</name>
    <dbReference type="NCBI Taxonomy" id="4109"/>
    <lineage>
        <taxon>Eukaryota</taxon>
        <taxon>Viridiplantae</taxon>
        <taxon>Streptophyta</taxon>
        <taxon>Embryophyta</taxon>
        <taxon>Tracheophyta</taxon>
        <taxon>Spermatophyta</taxon>
        <taxon>Magnoliopsida</taxon>
        <taxon>eudicotyledons</taxon>
        <taxon>Gunneridae</taxon>
        <taxon>Pentapetalae</taxon>
        <taxon>asterids</taxon>
        <taxon>lamiids</taxon>
        <taxon>Solanales</taxon>
        <taxon>Solanaceae</taxon>
        <taxon>Solanoideae</taxon>
        <taxon>Solaneae</taxon>
        <taxon>Solanum</taxon>
    </lineage>
</organism>
<dbReference type="Gene3D" id="3.40.50.150">
    <property type="entry name" value="Vaccinia Virus protein VP39"/>
    <property type="match status" value="1"/>
</dbReference>
<feature type="transmembrane region" description="Helical" evidence="2">
    <location>
        <begin position="579"/>
        <end position="595"/>
    </location>
</feature>
<dbReference type="InterPro" id="IPR029063">
    <property type="entry name" value="SAM-dependent_MTases_sf"/>
</dbReference>
<keyword evidence="2" id="KW-0812">Transmembrane</keyword>
<feature type="transmembrane region" description="Helical" evidence="2">
    <location>
        <begin position="442"/>
        <end position="469"/>
    </location>
</feature>